<dbReference type="SMART" id="SM01381">
    <property type="entry name" value="7TM_GPCR_Srsx"/>
    <property type="match status" value="1"/>
</dbReference>
<sequence>MIRRNQTFNFEFILLGIFNHTSIHIFLFSLVLCIFLVAFMGNTIMVLLIYFETQLHTPMYFLLSQLSLMDLMLICTTIPNMAVNYLSDRKYISLAGCGTQIFFYVSLLGAECFLLAVMAYDRYVAICHPLRYTILMNQKLCIILTVTSWILGSLDGIIVLAAALSFSYCSSQEIDHFFCDVAALLPLSCTDTSAFEKLLFICCVVMLILPVSVIVGSYTRVLQAVIRMSSGESRRKAFTTCSSHLSVVGLYYGAAMYMYMRPASNHTPEQDKMVSAFYTILTPMLNPLIYSLRNKEVSMGFQKLLRKAKLISLHTPMYFFLRNLSFLDVCYISVTVPNTCINSILNSSTISKAGCVTQVFLVVFFVYEELLFLTIMARDRYVAICQPLHYTVIMSPQICIQLTLASILSGLVYAGVHTGNTFRLPFCQSNVIHQLFCDFPSLLKLSCSDTFSNEMLLVASGMGIGGGCFIFIIRSYIHIFSTVFKFPSGADRTKAFSTCIPHILMVSIFLSSASYVYLRPSAITATVQDMVLSVFYSIVPPLFNPIIYMNLSIMAWENQSFNSGFILLGIFNHSPTHILLFYLVLGIFSVAFIGNSTMVLLIYLDNQLHTPMYFLLSQLSLMDLMLISTTVPKMAFNYLSGRKFISLASCGFQIFFYVSLLGAECFLLAAMAYDRYVAICQPLRYSVLMSQKICGLMALASWILGSLDGIIEAAVTLSFSYCGAREIPHFFCDVPALLTLSCTNTLLFERMIFICCVIMLLFPVSVIIASYARVILAVIHMGSGEGRKKAFATCSSHLMVVGLYYGAAMFIYMRPTSNRSPTQDKMVSAFYTILTPMLNPLIYSLRNKEVARAFMKVTRHLENMANYTMVTEFLLMGFADRWELRLLHSMLFLLMYLATLIGNFTIITATTLDQNLHTPMYFFLRNLSFLDMCYISVTVPNACLNSLSDNKAISVAGCASQIFLVIYCACVELLFLTIMAHDRYVAICQPLHYPVIMNHQFCVRMTLISLVSGLVYAGVHTGNTFRLSFCRSNVIHQFFCDVPSLLRLSCSDIFGNELLSFITIMGVGGSCIIFIVTSYIRIFSTVLKFPTREQGKAFSTCVPHIIVVTVFLTSGSYVYLKPLVTSESIRDMILSVFYAIVPPFLNPIIYSLRNKQIKE</sequence>
<feature type="transmembrane region" description="Helical" evidence="13">
    <location>
        <begin position="888"/>
        <end position="910"/>
    </location>
</feature>
<evidence type="ECO:0000256" key="2">
    <source>
        <dbReference type="ARBA" id="ARBA00003929"/>
    </source>
</evidence>
<feature type="transmembrane region" description="Helical" evidence="13">
    <location>
        <begin position="693"/>
        <end position="711"/>
    </location>
</feature>
<evidence type="ECO:0000256" key="10">
    <source>
        <dbReference type="ARBA" id="ARBA00023136"/>
    </source>
</evidence>
<dbReference type="PRINTS" id="PR00237">
    <property type="entry name" value="GPCRRHODOPSN"/>
</dbReference>
<keyword evidence="5" id="KW-0716">Sensory transduction</keyword>
<evidence type="ECO:0000256" key="1">
    <source>
        <dbReference type="ARBA" id="ARBA00002936"/>
    </source>
</evidence>
<dbReference type="GO" id="GO:0004984">
    <property type="term" value="F:olfactory receptor activity"/>
    <property type="evidence" value="ECO:0007669"/>
    <property type="project" value="InterPro"/>
</dbReference>
<dbReference type="CDD" id="cd15421">
    <property type="entry name" value="7tmA_OR2T-like"/>
    <property type="match status" value="2"/>
</dbReference>
<comment type="subcellular location">
    <subcellularLocation>
        <location evidence="3">Cell membrane</location>
        <topology evidence="3">Multi-pass membrane protein</topology>
    </subcellularLocation>
</comment>
<keyword evidence="8 13" id="KW-1133">Transmembrane helix</keyword>
<evidence type="ECO:0000256" key="4">
    <source>
        <dbReference type="ARBA" id="ARBA00022475"/>
    </source>
</evidence>
<feature type="transmembrane region" description="Helical" evidence="13">
    <location>
        <begin position="237"/>
        <end position="260"/>
    </location>
</feature>
<dbReference type="GO" id="GO:0004930">
    <property type="term" value="F:G protein-coupled receptor activity"/>
    <property type="evidence" value="ECO:0007669"/>
    <property type="project" value="UniProtKB-KW"/>
</dbReference>
<evidence type="ECO:0000313" key="16">
    <source>
        <dbReference type="Proteomes" id="UP000700334"/>
    </source>
</evidence>
<accession>A0A8J6DD51</accession>
<comment type="function">
    <text evidence="2">Putative odorant or sperm cell receptor.</text>
</comment>
<feature type="domain" description="G-protein coupled receptors family 1 profile" evidence="14">
    <location>
        <begin position="285"/>
        <end position="548"/>
    </location>
</feature>
<evidence type="ECO:0000256" key="9">
    <source>
        <dbReference type="ARBA" id="ARBA00023040"/>
    </source>
</evidence>
<feature type="transmembrane region" description="Helical" evidence="13">
    <location>
        <begin position="498"/>
        <end position="518"/>
    </location>
</feature>
<dbReference type="OrthoDB" id="2133880at2759"/>
<keyword evidence="11 12" id="KW-0807">Transducer</keyword>
<gene>
    <name evidence="15" type="ORF">J0S82_002739</name>
</gene>
<dbReference type="InterPro" id="IPR017452">
    <property type="entry name" value="GPCR_Rhodpsn_7TM"/>
</dbReference>
<keyword evidence="4" id="KW-1003">Cell membrane</keyword>
<organism evidence="15 16">
    <name type="scientific">Galemys pyrenaicus</name>
    <name type="common">Iberian desman</name>
    <name type="synonym">Pyrenean desman</name>
    <dbReference type="NCBI Taxonomy" id="202257"/>
    <lineage>
        <taxon>Eukaryota</taxon>
        <taxon>Metazoa</taxon>
        <taxon>Chordata</taxon>
        <taxon>Craniata</taxon>
        <taxon>Vertebrata</taxon>
        <taxon>Euteleostomi</taxon>
        <taxon>Mammalia</taxon>
        <taxon>Eutheria</taxon>
        <taxon>Laurasiatheria</taxon>
        <taxon>Eulipotyphla</taxon>
        <taxon>Talpidae</taxon>
        <taxon>Galemys</taxon>
    </lineage>
</organism>
<feature type="transmembrane region" description="Helical" evidence="13">
    <location>
        <begin position="751"/>
        <end position="779"/>
    </location>
</feature>
<feature type="transmembrane region" description="Helical" evidence="13">
    <location>
        <begin position="530"/>
        <end position="548"/>
    </location>
</feature>
<feature type="transmembrane region" description="Helical" evidence="13">
    <location>
        <begin position="579"/>
        <end position="604"/>
    </location>
</feature>
<dbReference type="GO" id="GO:0005886">
    <property type="term" value="C:plasma membrane"/>
    <property type="evidence" value="ECO:0007669"/>
    <property type="project" value="UniProtKB-SubCell"/>
</dbReference>
<feature type="domain" description="G-protein coupled receptors family 1 profile" evidence="14">
    <location>
        <begin position="41"/>
        <end position="290"/>
    </location>
</feature>
<dbReference type="SUPFAM" id="SSF81321">
    <property type="entry name" value="Family A G protein-coupled receptor-like"/>
    <property type="match status" value="4"/>
</dbReference>
<dbReference type="InterPro" id="IPR000276">
    <property type="entry name" value="GPCR_Rhodpsn"/>
</dbReference>
<dbReference type="EMBL" id="JAGFMF010012290">
    <property type="protein sequence ID" value="KAG8504519.1"/>
    <property type="molecule type" value="Genomic_DNA"/>
</dbReference>
<dbReference type="Pfam" id="PF13853">
    <property type="entry name" value="7tm_4"/>
    <property type="match status" value="4"/>
</dbReference>
<evidence type="ECO:0000256" key="5">
    <source>
        <dbReference type="ARBA" id="ARBA00022606"/>
    </source>
</evidence>
<keyword evidence="9 12" id="KW-0297">G-protein coupled receptor</keyword>
<feature type="transmembrane region" description="Helical" evidence="13">
    <location>
        <begin position="101"/>
        <end position="120"/>
    </location>
</feature>
<dbReference type="Gene3D" id="1.20.1070.10">
    <property type="entry name" value="Rhodopsin 7-helix transmembrane proteins"/>
    <property type="match status" value="4"/>
</dbReference>
<feature type="transmembrane region" description="Helical" evidence="13">
    <location>
        <begin position="1001"/>
        <end position="1019"/>
    </location>
</feature>
<evidence type="ECO:0000256" key="11">
    <source>
        <dbReference type="ARBA" id="ARBA00023224"/>
    </source>
</evidence>
<evidence type="ECO:0000256" key="8">
    <source>
        <dbReference type="ARBA" id="ARBA00022989"/>
    </source>
</evidence>
<feature type="domain" description="G-protein coupled receptors family 1 profile" evidence="14">
    <location>
        <begin position="594"/>
        <end position="843"/>
    </location>
</feature>
<evidence type="ECO:0000256" key="3">
    <source>
        <dbReference type="ARBA" id="ARBA00004651"/>
    </source>
</evidence>
<feature type="non-terminal residue" evidence="15">
    <location>
        <position position="1"/>
    </location>
</feature>
<feature type="transmembrane region" description="Helical" evidence="13">
    <location>
        <begin position="651"/>
        <end position="673"/>
    </location>
</feature>
<keyword evidence="10 13" id="KW-0472">Membrane</keyword>
<feature type="transmembrane region" description="Helical" evidence="13">
    <location>
        <begin position="198"/>
        <end position="216"/>
    </location>
</feature>
<feature type="transmembrane region" description="Helical" evidence="13">
    <location>
        <begin position="455"/>
        <end position="477"/>
    </location>
</feature>
<reference evidence="15" key="1">
    <citation type="journal article" date="2021" name="Evol. Appl.">
        <title>The genome of the Pyrenean desman and the effects of bottlenecks and inbreeding on the genomic landscape of an endangered species.</title>
        <authorList>
            <person name="Escoda L."/>
            <person name="Castresana J."/>
        </authorList>
    </citation>
    <scope>NUCLEOTIDE SEQUENCE</scope>
    <source>
        <strain evidence="15">IBE-C5619</strain>
    </source>
</reference>
<keyword evidence="12 15" id="KW-0675">Receptor</keyword>
<evidence type="ECO:0000256" key="6">
    <source>
        <dbReference type="ARBA" id="ARBA00022692"/>
    </source>
</evidence>
<feature type="transmembrane region" description="Helical" evidence="13">
    <location>
        <begin position="952"/>
        <end position="980"/>
    </location>
</feature>
<dbReference type="PRINTS" id="PR00245">
    <property type="entry name" value="OLFACTORYR"/>
</dbReference>
<evidence type="ECO:0000256" key="12">
    <source>
        <dbReference type="RuleBase" id="RU000688"/>
    </source>
</evidence>
<feature type="transmembrane region" description="Helical" evidence="13">
    <location>
        <begin position="140"/>
        <end position="168"/>
    </location>
</feature>
<comment type="similarity">
    <text evidence="12">Belongs to the G-protein coupled receptor 1 family.</text>
</comment>
<evidence type="ECO:0000313" key="15">
    <source>
        <dbReference type="EMBL" id="KAG8504519.1"/>
    </source>
</evidence>
<dbReference type="PANTHER" id="PTHR26453">
    <property type="entry name" value="OLFACTORY RECEPTOR"/>
    <property type="match status" value="1"/>
</dbReference>
<keyword evidence="6 12" id="KW-0812">Transmembrane</keyword>
<name>A0A8J6DD51_GALPY</name>
<feature type="transmembrane region" description="Helical" evidence="13">
    <location>
        <begin position="25"/>
        <end position="51"/>
    </location>
</feature>
<dbReference type="InterPro" id="IPR000725">
    <property type="entry name" value="Olfact_rcpt"/>
</dbReference>
<feature type="transmembrane region" description="Helical" evidence="13">
    <location>
        <begin position="791"/>
        <end position="813"/>
    </location>
</feature>
<feature type="transmembrane region" description="Helical" evidence="13">
    <location>
        <begin position="611"/>
        <end position="631"/>
    </location>
</feature>
<feature type="transmembrane region" description="Helical" evidence="13">
    <location>
        <begin position="356"/>
        <end position="377"/>
    </location>
</feature>
<keyword evidence="7" id="KW-0552">Olfaction</keyword>
<dbReference type="FunFam" id="1.20.1070.10:FF:000008">
    <property type="entry name" value="Olfactory receptor"/>
    <property type="match status" value="2"/>
</dbReference>
<protein>
    <submittedName>
        <fullName evidence="15">Olfactory receptor 2M4</fullName>
    </submittedName>
</protein>
<feature type="transmembrane region" description="Helical" evidence="13">
    <location>
        <begin position="825"/>
        <end position="843"/>
    </location>
</feature>
<comment type="caution">
    <text evidence="15">The sequence shown here is derived from an EMBL/GenBank/DDBJ whole genome shotgun (WGS) entry which is preliminary data.</text>
</comment>
<feature type="transmembrane region" description="Helical" evidence="13">
    <location>
        <begin position="398"/>
        <end position="416"/>
    </location>
</feature>
<evidence type="ECO:0000259" key="14">
    <source>
        <dbReference type="PROSITE" id="PS50262"/>
    </source>
</evidence>
<dbReference type="CDD" id="cd15227">
    <property type="entry name" value="7tmA_OR14-like"/>
    <property type="match status" value="2"/>
</dbReference>
<evidence type="ECO:0000256" key="13">
    <source>
        <dbReference type="SAM" id="Phobius"/>
    </source>
</evidence>
<feature type="transmembrane region" description="Helical" evidence="13">
    <location>
        <begin position="60"/>
        <end position="81"/>
    </location>
</feature>
<feature type="transmembrane region" description="Helical" evidence="13">
    <location>
        <begin position="272"/>
        <end position="292"/>
    </location>
</feature>
<proteinExistence type="inferred from homology"/>
<evidence type="ECO:0000256" key="7">
    <source>
        <dbReference type="ARBA" id="ARBA00022725"/>
    </source>
</evidence>
<dbReference type="PROSITE" id="PS50262">
    <property type="entry name" value="G_PROTEIN_RECEP_F1_2"/>
    <property type="match status" value="4"/>
</dbReference>
<dbReference type="AlphaFoldDB" id="A0A8J6DD51"/>
<dbReference type="Proteomes" id="UP000700334">
    <property type="component" value="Unassembled WGS sequence"/>
</dbReference>
<feature type="domain" description="G-protein coupled receptors family 1 profile" evidence="14">
    <location>
        <begin position="902"/>
        <end position="1150"/>
    </location>
</feature>
<feature type="transmembrane region" description="Helical" evidence="13">
    <location>
        <begin position="1132"/>
        <end position="1152"/>
    </location>
</feature>
<dbReference type="FunFam" id="1.20.1070.10:FF:000037">
    <property type="entry name" value="Olfactory receptor"/>
    <property type="match status" value="2"/>
</dbReference>
<keyword evidence="16" id="KW-1185">Reference proteome</keyword>
<feature type="transmembrane region" description="Helical" evidence="13">
    <location>
        <begin position="1058"/>
        <end position="1080"/>
    </location>
</feature>
<dbReference type="PROSITE" id="PS00237">
    <property type="entry name" value="G_PROTEIN_RECEP_F1_1"/>
    <property type="match status" value="2"/>
</dbReference>
<feature type="transmembrane region" description="Helical" evidence="13">
    <location>
        <begin position="1101"/>
        <end position="1120"/>
    </location>
</feature>
<comment type="function">
    <text evidence="1">Odorant receptor.</text>
</comment>